<evidence type="ECO:0000256" key="8">
    <source>
        <dbReference type="ARBA" id="ARBA00078726"/>
    </source>
</evidence>
<evidence type="ECO:0000256" key="7">
    <source>
        <dbReference type="ARBA" id="ARBA00066729"/>
    </source>
</evidence>
<dbReference type="STRING" id="188477.A0A433SSP7"/>
<evidence type="ECO:0000256" key="14">
    <source>
        <dbReference type="SAM" id="MobiDB-lite"/>
    </source>
</evidence>
<comment type="similarity">
    <text evidence="1">Belongs to the Ntn-hydrolase family.</text>
</comment>
<keyword evidence="15" id="KW-1133">Transmembrane helix</keyword>
<dbReference type="OrthoDB" id="188713at2759"/>
<keyword evidence="3" id="KW-0378">Hydrolase</keyword>
<dbReference type="FunFam" id="3.60.20.30:FF:000003">
    <property type="entry name" value="N(4)-(Beta-N-acetylglucosaminyl)-L-asparaginase isoform X1"/>
    <property type="match status" value="1"/>
</dbReference>
<keyword evidence="17" id="KW-1185">Reference proteome</keyword>
<gene>
    <name evidence="16" type="ORF">EGW08_019955</name>
</gene>
<evidence type="ECO:0000313" key="17">
    <source>
        <dbReference type="Proteomes" id="UP000271974"/>
    </source>
</evidence>
<dbReference type="GO" id="GO:0003948">
    <property type="term" value="F:N4-(beta-N-acetylglucosaminyl)-L-asparaginase activity"/>
    <property type="evidence" value="ECO:0007669"/>
    <property type="project" value="UniProtKB-EC"/>
</dbReference>
<dbReference type="Proteomes" id="UP000271974">
    <property type="component" value="Unassembled WGS sequence"/>
</dbReference>
<evidence type="ECO:0000256" key="12">
    <source>
        <dbReference type="PIRSR" id="PIRSR600246-2"/>
    </source>
</evidence>
<evidence type="ECO:0000256" key="4">
    <source>
        <dbReference type="ARBA" id="ARBA00022813"/>
    </source>
</evidence>
<dbReference type="CDD" id="cd04513">
    <property type="entry name" value="Glycosylasparaginase"/>
    <property type="match status" value="1"/>
</dbReference>
<accession>A0A433SSP7</accession>
<organism evidence="16 17">
    <name type="scientific">Elysia chlorotica</name>
    <name type="common">Eastern emerald elysia</name>
    <name type="synonym">Sea slug</name>
    <dbReference type="NCBI Taxonomy" id="188477"/>
    <lineage>
        <taxon>Eukaryota</taxon>
        <taxon>Metazoa</taxon>
        <taxon>Spiralia</taxon>
        <taxon>Lophotrochozoa</taxon>
        <taxon>Mollusca</taxon>
        <taxon>Gastropoda</taxon>
        <taxon>Heterobranchia</taxon>
        <taxon>Euthyneura</taxon>
        <taxon>Panpulmonata</taxon>
        <taxon>Sacoglossa</taxon>
        <taxon>Placobranchoidea</taxon>
        <taxon>Plakobranchidae</taxon>
        <taxon>Elysia</taxon>
    </lineage>
</organism>
<feature type="binding site" evidence="12">
    <location>
        <begin position="276"/>
        <end position="279"/>
    </location>
    <ligand>
        <name>substrate</name>
    </ligand>
</feature>
<feature type="active site" description="Nucleophile" evidence="11">
    <location>
        <position position="248"/>
    </location>
</feature>
<feature type="transmembrane region" description="Helical" evidence="15">
    <location>
        <begin position="45"/>
        <end position="63"/>
    </location>
</feature>
<evidence type="ECO:0000256" key="1">
    <source>
        <dbReference type="ARBA" id="ARBA00010872"/>
    </source>
</evidence>
<evidence type="ECO:0000256" key="5">
    <source>
        <dbReference type="ARBA" id="ARBA00050421"/>
    </source>
</evidence>
<dbReference type="GO" id="GO:0006508">
    <property type="term" value="P:proteolysis"/>
    <property type="evidence" value="ECO:0007669"/>
    <property type="project" value="UniProtKB-KW"/>
</dbReference>
<dbReference type="Gene3D" id="3.60.20.30">
    <property type="entry name" value="(Glycosyl)asparaginase"/>
    <property type="match status" value="1"/>
</dbReference>
<evidence type="ECO:0000256" key="13">
    <source>
        <dbReference type="PIRSR" id="PIRSR600246-3"/>
    </source>
</evidence>
<feature type="region of interest" description="Disordered" evidence="14">
    <location>
        <begin position="209"/>
        <end position="244"/>
    </location>
</feature>
<reference evidence="16 17" key="1">
    <citation type="submission" date="2019-01" db="EMBL/GenBank/DDBJ databases">
        <title>A draft genome assembly of the solar-powered sea slug Elysia chlorotica.</title>
        <authorList>
            <person name="Cai H."/>
            <person name="Li Q."/>
            <person name="Fang X."/>
            <person name="Li J."/>
            <person name="Curtis N.E."/>
            <person name="Altenburger A."/>
            <person name="Shibata T."/>
            <person name="Feng M."/>
            <person name="Maeda T."/>
            <person name="Schwartz J.A."/>
            <person name="Shigenobu S."/>
            <person name="Lundholm N."/>
            <person name="Nishiyama T."/>
            <person name="Yang H."/>
            <person name="Hasebe M."/>
            <person name="Li S."/>
            <person name="Pierce S.K."/>
            <person name="Wang J."/>
        </authorList>
    </citation>
    <scope>NUCLEOTIDE SEQUENCE [LARGE SCALE GENOMIC DNA]</scope>
    <source>
        <strain evidence="16">EC2010</strain>
        <tissue evidence="16">Whole organism of an adult</tissue>
    </source>
</reference>
<keyword evidence="15" id="KW-0812">Transmembrane</keyword>
<comment type="function">
    <text evidence="6">Cleaves the GlcNAc-Asn bond which joins oligosaccharides to the peptide of asparagine-linked glycoproteins.</text>
</comment>
<dbReference type="AlphaFoldDB" id="A0A433SSP7"/>
<dbReference type="EMBL" id="RQTK01001087">
    <property type="protein sequence ID" value="RUS72283.1"/>
    <property type="molecule type" value="Genomic_DNA"/>
</dbReference>
<sequence length="389" mass="41100">FRCHVTSGLQVVYIRVLSSFQARLGSPKNSRMDSRSSSQMKNIRNVSAIFISTFIAGIIAAGANGKSSNLPIVVNTWPFTNATQAAWNALQMNLSAADSLVIGCSTCEAEQCDGTVGFGGSPDEHGETTLDAMIMDGGTLAVGAVGSLRGIKNAIGVARAVMDYTDHTLLVGYLATEFAVEMGFKTESLSTNRSRQMHLSWKKNKCQPNFRKNVVPDPKTSCGPYSPRRTRGANDRASKGISPSNHDTIGMVVIDSAGSVWAGTSTNGANNKIPGRVGDSPVMGAGAYASNKGGGASATGDGDIMMRFLPSFRAVLEMERGAAPEVAAKVAMTPIAEHYPDFSGALVAVDVSGRHGAYCHGFSWFSYSVASYANSTVQVVKVPCFKQKK</sequence>
<comment type="caution">
    <text evidence="16">The sequence shown here is derived from an EMBL/GenBank/DDBJ whole genome shotgun (WGS) entry which is preliminary data.</text>
</comment>
<keyword evidence="2" id="KW-0645">Protease</keyword>
<evidence type="ECO:0000256" key="2">
    <source>
        <dbReference type="ARBA" id="ARBA00022670"/>
    </source>
</evidence>
<dbReference type="GO" id="GO:0005764">
    <property type="term" value="C:lysosome"/>
    <property type="evidence" value="ECO:0007669"/>
    <property type="project" value="TreeGrafter"/>
</dbReference>
<comment type="catalytic activity">
    <reaction evidence="5">
        <text>N(4)-(beta-N-acetyl-D-glucosaminyl)-L-asparagine + H2O = N-acetyl-beta-D-glucosaminylamine + L-aspartate + H(+)</text>
        <dbReference type="Rhea" id="RHEA:11544"/>
        <dbReference type="ChEBI" id="CHEBI:15377"/>
        <dbReference type="ChEBI" id="CHEBI:15378"/>
        <dbReference type="ChEBI" id="CHEBI:15947"/>
        <dbReference type="ChEBI" id="CHEBI:29991"/>
        <dbReference type="ChEBI" id="CHEBI:58080"/>
        <dbReference type="EC" id="3.5.1.26"/>
    </reaction>
</comment>
<evidence type="ECO:0000256" key="15">
    <source>
        <dbReference type="SAM" id="Phobius"/>
    </source>
</evidence>
<feature type="non-terminal residue" evidence="16">
    <location>
        <position position="1"/>
    </location>
</feature>
<evidence type="ECO:0000256" key="9">
    <source>
        <dbReference type="ARBA" id="ARBA00079301"/>
    </source>
</evidence>
<evidence type="ECO:0000256" key="11">
    <source>
        <dbReference type="PIRSR" id="PIRSR600246-1"/>
    </source>
</evidence>
<keyword evidence="15" id="KW-0472">Membrane</keyword>
<dbReference type="EC" id="3.5.1.26" evidence="7"/>
<keyword evidence="4" id="KW-0068">Autocatalytic cleavage</keyword>
<dbReference type="SUPFAM" id="SSF56235">
    <property type="entry name" value="N-terminal nucleophile aminohydrolases (Ntn hydrolases)"/>
    <property type="match status" value="1"/>
</dbReference>
<proteinExistence type="inferred from homology"/>
<dbReference type="InterPro" id="IPR000246">
    <property type="entry name" value="Peptidase_T2"/>
</dbReference>
<feature type="binding site" evidence="12">
    <location>
        <begin position="299"/>
        <end position="302"/>
    </location>
    <ligand>
        <name>substrate</name>
    </ligand>
</feature>
<dbReference type="GO" id="GO:0008233">
    <property type="term" value="F:peptidase activity"/>
    <property type="evidence" value="ECO:0007669"/>
    <property type="project" value="UniProtKB-KW"/>
</dbReference>
<protein>
    <recommendedName>
        <fullName evidence="7">N(4)-(beta-N-acetylglucosaminyl)-L-asparaginase</fullName>
        <ecNumber evidence="7">3.5.1.26</ecNumber>
    </recommendedName>
    <alternativeName>
        <fullName evidence="9">Aspartylglucosaminidase</fullName>
    </alternativeName>
    <alternativeName>
        <fullName evidence="8">Glycosylasparaginase</fullName>
    </alternativeName>
    <alternativeName>
        <fullName evidence="10">N4-(N-acetyl-beta-glucosaminyl)-L-asparagine amidase</fullName>
    </alternativeName>
</protein>
<evidence type="ECO:0000256" key="6">
    <source>
        <dbReference type="ARBA" id="ARBA00053295"/>
    </source>
</evidence>
<dbReference type="PANTHER" id="PTHR10188">
    <property type="entry name" value="L-ASPARAGINASE"/>
    <property type="match status" value="1"/>
</dbReference>
<dbReference type="InterPro" id="IPR029055">
    <property type="entry name" value="Ntn_hydrolases_N"/>
</dbReference>
<evidence type="ECO:0000256" key="10">
    <source>
        <dbReference type="ARBA" id="ARBA00080645"/>
    </source>
</evidence>
<dbReference type="PANTHER" id="PTHR10188:SF6">
    <property type="entry name" value="N(4)-(BETA-N-ACETYLGLUCOSAMINYL)-L-ASPARAGINASE"/>
    <property type="match status" value="1"/>
</dbReference>
<dbReference type="Pfam" id="PF01112">
    <property type="entry name" value="Asparaginase_2"/>
    <property type="match status" value="1"/>
</dbReference>
<feature type="site" description="Cleavage; by autolysis" evidence="13">
    <location>
        <begin position="247"/>
        <end position="248"/>
    </location>
</feature>
<evidence type="ECO:0000313" key="16">
    <source>
        <dbReference type="EMBL" id="RUS72283.1"/>
    </source>
</evidence>
<evidence type="ECO:0000256" key="3">
    <source>
        <dbReference type="ARBA" id="ARBA00022801"/>
    </source>
</evidence>
<name>A0A433SSP7_ELYCH</name>